<protein>
    <submittedName>
        <fullName evidence="1">Uncharacterized protein</fullName>
    </submittedName>
</protein>
<dbReference type="EMBL" id="BGZK01001151">
    <property type="protein sequence ID" value="GBP72609.1"/>
    <property type="molecule type" value="Genomic_DNA"/>
</dbReference>
<gene>
    <name evidence="1" type="ORF">EVAR_50911_1</name>
</gene>
<sequence length="84" mass="9597">MKLNQKLIGPLSSSSVRTYLPSSYRRRQDRGRELFVDVTKLWRAKNARSHTVGILQDHVLLPIMNNTNTNDIPQLLSASTHALR</sequence>
<accession>A0A4C1YD92</accession>
<reference evidence="1 2" key="1">
    <citation type="journal article" date="2019" name="Commun. Biol.">
        <title>The bagworm genome reveals a unique fibroin gene that provides high tensile strength.</title>
        <authorList>
            <person name="Kono N."/>
            <person name="Nakamura H."/>
            <person name="Ohtoshi R."/>
            <person name="Tomita M."/>
            <person name="Numata K."/>
            <person name="Arakawa K."/>
        </authorList>
    </citation>
    <scope>NUCLEOTIDE SEQUENCE [LARGE SCALE GENOMIC DNA]</scope>
</reference>
<comment type="caution">
    <text evidence="1">The sequence shown here is derived from an EMBL/GenBank/DDBJ whole genome shotgun (WGS) entry which is preliminary data.</text>
</comment>
<evidence type="ECO:0000313" key="1">
    <source>
        <dbReference type="EMBL" id="GBP72609.1"/>
    </source>
</evidence>
<keyword evidence="2" id="KW-1185">Reference proteome</keyword>
<organism evidence="1 2">
    <name type="scientific">Eumeta variegata</name>
    <name type="common">Bagworm moth</name>
    <name type="synonym">Eumeta japonica</name>
    <dbReference type="NCBI Taxonomy" id="151549"/>
    <lineage>
        <taxon>Eukaryota</taxon>
        <taxon>Metazoa</taxon>
        <taxon>Ecdysozoa</taxon>
        <taxon>Arthropoda</taxon>
        <taxon>Hexapoda</taxon>
        <taxon>Insecta</taxon>
        <taxon>Pterygota</taxon>
        <taxon>Neoptera</taxon>
        <taxon>Endopterygota</taxon>
        <taxon>Lepidoptera</taxon>
        <taxon>Glossata</taxon>
        <taxon>Ditrysia</taxon>
        <taxon>Tineoidea</taxon>
        <taxon>Psychidae</taxon>
        <taxon>Oiketicinae</taxon>
        <taxon>Eumeta</taxon>
    </lineage>
</organism>
<dbReference type="Proteomes" id="UP000299102">
    <property type="component" value="Unassembled WGS sequence"/>
</dbReference>
<name>A0A4C1YD92_EUMVA</name>
<dbReference type="AlphaFoldDB" id="A0A4C1YD92"/>
<evidence type="ECO:0000313" key="2">
    <source>
        <dbReference type="Proteomes" id="UP000299102"/>
    </source>
</evidence>
<proteinExistence type="predicted"/>